<dbReference type="GO" id="GO:1901605">
    <property type="term" value="P:alpha-amino acid metabolic process"/>
    <property type="evidence" value="ECO:0007669"/>
    <property type="project" value="TreeGrafter"/>
</dbReference>
<keyword evidence="2" id="KW-0032">Aminotransferase</keyword>
<dbReference type="Proteomes" id="UP001374579">
    <property type="component" value="Unassembled WGS sequence"/>
</dbReference>
<evidence type="ECO:0000256" key="2">
    <source>
        <dbReference type="ARBA" id="ARBA00022576"/>
    </source>
</evidence>
<dbReference type="PANTHER" id="PTHR42790">
    <property type="entry name" value="AMINOTRANSFERASE"/>
    <property type="match status" value="1"/>
</dbReference>
<dbReference type="GO" id="GO:0030170">
    <property type="term" value="F:pyridoxal phosphate binding"/>
    <property type="evidence" value="ECO:0007669"/>
    <property type="project" value="InterPro"/>
</dbReference>
<dbReference type="InterPro" id="IPR015422">
    <property type="entry name" value="PyrdxlP-dep_Trfase_small"/>
</dbReference>
<protein>
    <recommendedName>
        <fullName evidence="5">Aminotransferase class I/classII large domain-containing protein</fullName>
    </recommendedName>
</protein>
<dbReference type="AlphaFoldDB" id="A0AAN9B5W1"/>
<dbReference type="Gene3D" id="3.90.1150.10">
    <property type="entry name" value="Aspartate Aminotransferase, domain 1"/>
    <property type="match status" value="1"/>
</dbReference>
<evidence type="ECO:0000256" key="4">
    <source>
        <dbReference type="ARBA" id="ARBA00022898"/>
    </source>
</evidence>
<dbReference type="PANTHER" id="PTHR42790:SF19">
    <property type="entry name" value="KYNURENINE_ALPHA-AMINOADIPATE AMINOTRANSFERASE, MITOCHONDRIAL"/>
    <property type="match status" value="1"/>
</dbReference>
<dbReference type="Gene3D" id="3.40.640.10">
    <property type="entry name" value="Type I PLP-dependent aspartate aminotransferase-like (Major domain)"/>
    <property type="match status" value="1"/>
</dbReference>
<dbReference type="EMBL" id="JBAMIC010000011">
    <property type="protein sequence ID" value="KAK7099851.1"/>
    <property type="molecule type" value="Genomic_DNA"/>
</dbReference>
<accession>A0AAN9B5W1</accession>
<dbReference type="InterPro" id="IPR050859">
    <property type="entry name" value="Class-I_PLP-dep_aminotransf"/>
</dbReference>
<evidence type="ECO:0000256" key="1">
    <source>
        <dbReference type="ARBA" id="ARBA00001933"/>
    </source>
</evidence>
<organism evidence="6 7">
    <name type="scientific">Littorina saxatilis</name>
    <dbReference type="NCBI Taxonomy" id="31220"/>
    <lineage>
        <taxon>Eukaryota</taxon>
        <taxon>Metazoa</taxon>
        <taxon>Spiralia</taxon>
        <taxon>Lophotrochozoa</taxon>
        <taxon>Mollusca</taxon>
        <taxon>Gastropoda</taxon>
        <taxon>Caenogastropoda</taxon>
        <taxon>Littorinimorpha</taxon>
        <taxon>Littorinoidea</taxon>
        <taxon>Littorinidae</taxon>
        <taxon>Littorina</taxon>
    </lineage>
</organism>
<name>A0AAN9B5W1_9CAEN</name>
<reference evidence="6 7" key="1">
    <citation type="submission" date="2024-02" db="EMBL/GenBank/DDBJ databases">
        <title>Chromosome-scale genome assembly of the rough periwinkle Littorina saxatilis.</title>
        <authorList>
            <person name="De Jode A."/>
            <person name="Faria R."/>
            <person name="Formenti G."/>
            <person name="Sims Y."/>
            <person name="Smith T.P."/>
            <person name="Tracey A."/>
            <person name="Wood J.M.D."/>
            <person name="Zagrodzka Z.B."/>
            <person name="Johannesson K."/>
            <person name="Butlin R.K."/>
            <person name="Leder E.H."/>
        </authorList>
    </citation>
    <scope>NUCLEOTIDE SEQUENCE [LARGE SCALE GENOMIC DNA]</scope>
    <source>
        <strain evidence="6">Snail1</strain>
        <tissue evidence="6">Muscle</tissue>
    </source>
</reference>
<proteinExistence type="predicted"/>
<keyword evidence="4" id="KW-0663">Pyridoxal phosphate</keyword>
<keyword evidence="7" id="KW-1185">Reference proteome</keyword>
<evidence type="ECO:0000313" key="7">
    <source>
        <dbReference type="Proteomes" id="UP001374579"/>
    </source>
</evidence>
<evidence type="ECO:0000256" key="3">
    <source>
        <dbReference type="ARBA" id="ARBA00022679"/>
    </source>
</evidence>
<keyword evidence="3" id="KW-0808">Transferase</keyword>
<dbReference type="InterPro" id="IPR015424">
    <property type="entry name" value="PyrdxlP-dep_Trfase"/>
</dbReference>
<dbReference type="SUPFAM" id="SSF53383">
    <property type="entry name" value="PLP-dependent transferases"/>
    <property type="match status" value="1"/>
</dbReference>
<dbReference type="Pfam" id="PF00155">
    <property type="entry name" value="Aminotran_1_2"/>
    <property type="match status" value="1"/>
</dbReference>
<dbReference type="InterPro" id="IPR015421">
    <property type="entry name" value="PyrdxlP-dep_Trfase_major"/>
</dbReference>
<gene>
    <name evidence="6" type="ORF">V1264_022898</name>
</gene>
<dbReference type="GO" id="GO:0008483">
    <property type="term" value="F:transaminase activity"/>
    <property type="evidence" value="ECO:0007669"/>
    <property type="project" value="UniProtKB-KW"/>
</dbReference>
<comment type="cofactor">
    <cofactor evidence="1">
        <name>pyridoxal 5'-phosphate</name>
        <dbReference type="ChEBI" id="CHEBI:597326"/>
    </cofactor>
</comment>
<dbReference type="InterPro" id="IPR004839">
    <property type="entry name" value="Aminotransferase_I/II_large"/>
</dbReference>
<evidence type="ECO:0000313" key="6">
    <source>
        <dbReference type="EMBL" id="KAK7099851.1"/>
    </source>
</evidence>
<evidence type="ECO:0000259" key="5">
    <source>
        <dbReference type="Pfam" id="PF00155"/>
    </source>
</evidence>
<sequence length="159" mass="17616">MVSGPAPLLCKMRLQKDVGSLTASGLSQGMLVQLLRHWGHDGFLRHVDGVMEFYRQRAQSATRCAERHLAGLAEWTAPSGGMFLWLRVLGVKDTEVIVHKALQRHVIFVAGTHFTPANQKSACIRISFGTTSEEDCEKGLSVLADVIREEVSHQQQHTV</sequence>
<comment type="caution">
    <text evidence="6">The sequence shown here is derived from an EMBL/GenBank/DDBJ whole genome shotgun (WGS) entry which is preliminary data.</text>
</comment>
<feature type="domain" description="Aminotransferase class I/classII large" evidence="5">
    <location>
        <begin position="50"/>
        <end position="141"/>
    </location>
</feature>